<dbReference type="RefSeq" id="WP_133574357.1">
    <property type="nucleotide sequence ID" value="NZ_SNYC01000003.1"/>
</dbReference>
<evidence type="ECO:0000256" key="2">
    <source>
        <dbReference type="ARBA" id="ARBA00022840"/>
    </source>
</evidence>
<dbReference type="GO" id="GO:0005524">
    <property type="term" value="F:ATP binding"/>
    <property type="evidence" value="ECO:0007669"/>
    <property type="project" value="UniProtKB-KW"/>
</dbReference>
<keyword evidence="1" id="KW-0547">Nucleotide-binding</keyword>
<dbReference type="PROSITE" id="PS50893">
    <property type="entry name" value="ABC_TRANSPORTER_2"/>
    <property type="match status" value="1"/>
</dbReference>
<dbReference type="GO" id="GO:0016887">
    <property type="term" value="F:ATP hydrolysis activity"/>
    <property type="evidence" value="ECO:0007669"/>
    <property type="project" value="InterPro"/>
</dbReference>
<protein>
    <submittedName>
        <fullName evidence="4">Molybdate transport system ATP-binding protein</fullName>
    </submittedName>
</protein>
<accession>A0A4R6SZ26</accession>
<evidence type="ECO:0000256" key="1">
    <source>
        <dbReference type="ARBA" id="ARBA00022741"/>
    </source>
</evidence>
<dbReference type="InterPro" id="IPR003593">
    <property type="entry name" value="AAA+_ATPase"/>
</dbReference>
<dbReference type="PANTHER" id="PTHR43514">
    <property type="entry name" value="ABC TRANSPORTER I FAMILY MEMBER 10"/>
    <property type="match status" value="1"/>
</dbReference>
<dbReference type="PROSITE" id="PS00211">
    <property type="entry name" value="ABC_TRANSPORTER_1"/>
    <property type="match status" value="1"/>
</dbReference>
<dbReference type="Pfam" id="PF00005">
    <property type="entry name" value="ABC_tran"/>
    <property type="match status" value="1"/>
</dbReference>
<dbReference type="EMBL" id="SNYC01000003">
    <property type="protein sequence ID" value="TDQ11275.1"/>
    <property type="molecule type" value="Genomic_DNA"/>
</dbReference>
<evidence type="ECO:0000313" key="4">
    <source>
        <dbReference type="EMBL" id="TDQ11275.1"/>
    </source>
</evidence>
<dbReference type="OrthoDB" id="9782239at2"/>
<dbReference type="SMART" id="SM00382">
    <property type="entry name" value="AAA"/>
    <property type="match status" value="1"/>
</dbReference>
<dbReference type="InterPro" id="IPR003439">
    <property type="entry name" value="ABC_transporter-like_ATP-bd"/>
</dbReference>
<comment type="caution">
    <text evidence="4">The sequence shown here is derived from an EMBL/GenBank/DDBJ whole genome shotgun (WGS) entry which is preliminary data.</text>
</comment>
<organism evidence="4 5">
    <name type="scientific">Pedobacter metabolipauper</name>
    <dbReference type="NCBI Taxonomy" id="425513"/>
    <lineage>
        <taxon>Bacteria</taxon>
        <taxon>Pseudomonadati</taxon>
        <taxon>Bacteroidota</taxon>
        <taxon>Sphingobacteriia</taxon>
        <taxon>Sphingobacteriales</taxon>
        <taxon>Sphingobacteriaceae</taxon>
        <taxon>Pedobacter</taxon>
    </lineage>
</organism>
<sequence>MIEININKQIKTYKGVLELKINTTFQSQSVTRISGPSGAGKTTLLKILAGLITPEAGMIRVDGSVWFDSVKKYSKHTQERKVGFVFQDYALFPNMTVEQHLRYGTDDLAYIRELLSIGEMEPLIKNYPRQLSGGQQQRLAILRALCTKPGLLLMDEPFSALDQQLKTKMTGSLKTLFSAQETTVLLVTHNEHEMSEVSDLSFEME</sequence>
<evidence type="ECO:0000259" key="3">
    <source>
        <dbReference type="PROSITE" id="PS50893"/>
    </source>
</evidence>
<dbReference type="InterPro" id="IPR017871">
    <property type="entry name" value="ABC_transporter-like_CS"/>
</dbReference>
<dbReference type="SUPFAM" id="SSF52540">
    <property type="entry name" value="P-loop containing nucleoside triphosphate hydrolases"/>
    <property type="match status" value="1"/>
</dbReference>
<dbReference type="InterPro" id="IPR027417">
    <property type="entry name" value="P-loop_NTPase"/>
</dbReference>
<keyword evidence="5" id="KW-1185">Reference proteome</keyword>
<keyword evidence="2 4" id="KW-0067">ATP-binding</keyword>
<gene>
    <name evidence="4" type="ORF">ATK78_0393</name>
</gene>
<proteinExistence type="predicted"/>
<evidence type="ECO:0000313" key="5">
    <source>
        <dbReference type="Proteomes" id="UP000295620"/>
    </source>
</evidence>
<name>A0A4R6SZ26_9SPHI</name>
<feature type="domain" description="ABC transporter" evidence="3">
    <location>
        <begin position="1"/>
        <end position="204"/>
    </location>
</feature>
<dbReference type="Proteomes" id="UP000295620">
    <property type="component" value="Unassembled WGS sequence"/>
</dbReference>
<dbReference type="AlphaFoldDB" id="A0A4R6SZ26"/>
<dbReference type="PANTHER" id="PTHR43514:SF1">
    <property type="entry name" value="SULFATE_THIOSULFATE IMPORT ATP-BINDING PROTEIN CYSA"/>
    <property type="match status" value="1"/>
</dbReference>
<dbReference type="InterPro" id="IPR050334">
    <property type="entry name" value="Molybdenum_import_ModC"/>
</dbReference>
<reference evidence="4 5" key="1">
    <citation type="submission" date="2019-03" db="EMBL/GenBank/DDBJ databases">
        <title>Genomic Encyclopedia of Archaeal and Bacterial Type Strains, Phase II (KMG-II): from individual species to whole genera.</title>
        <authorList>
            <person name="Goeker M."/>
        </authorList>
    </citation>
    <scope>NUCLEOTIDE SEQUENCE [LARGE SCALE GENOMIC DNA]</scope>
    <source>
        <strain evidence="4 5">DSM 19035</strain>
    </source>
</reference>
<dbReference type="Gene3D" id="3.40.50.300">
    <property type="entry name" value="P-loop containing nucleotide triphosphate hydrolases"/>
    <property type="match status" value="1"/>
</dbReference>